<comment type="subcellular location">
    <subcellularLocation>
        <location evidence="1">Membrane</location>
        <topology evidence="1">Multi-pass membrane protein</topology>
    </subcellularLocation>
</comment>
<name>A0A9D1WID2_9FIRM</name>
<organism evidence="5 6">
    <name type="scientific">Candidatus Blautia gallistercoris</name>
    <dbReference type="NCBI Taxonomy" id="2838490"/>
    <lineage>
        <taxon>Bacteria</taxon>
        <taxon>Bacillati</taxon>
        <taxon>Bacillota</taxon>
        <taxon>Clostridia</taxon>
        <taxon>Lachnospirales</taxon>
        <taxon>Lachnospiraceae</taxon>
        <taxon>Blautia</taxon>
    </lineage>
</organism>
<dbReference type="GO" id="GO:0016020">
    <property type="term" value="C:membrane"/>
    <property type="evidence" value="ECO:0007669"/>
    <property type="project" value="UniProtKB-SubCell"/>
</dbReference>
<sequence>MKEQFLLCGSIGWGMEILWTGFHALCRKDFKLVGQSSLWMFPIYGCAAFIGPVSRKLSGLPAILRGSIYTVGIFATEYSTGRLLDYFQICPWDYSKCPLNYHGVIRLDYAPIWFFTGLFFEKILADKT</sequence>
<evidence type="ECO:0000256" key="1">
    <source>
        <dbReference type="ARBA" id="ARBA00004141"/>
    </source>
</evidence>
<evidence type="ECO:0000256" key="2">
    <source>
        <dbReference type="ARBA" id="ARBA00022692"/>
    </source>
</evidence>
<gene>
    <name evidence="5" type="ORF">IAA45_06590</name>
</gene>
<dbReference type="AlphaFoldDB" id="A0A9D1WID2"/>
<keyword evidence="3" id="KW-1133">Transmembrane helix</keyword>
<evidence type="ECO:0000256" key="3">
    <source>
        <dbReference type="ARBA" id="ARBA00022989"/>
    </source>
</evidence>
<reference evidence="5" key="2">
    <citation type="submission" date="2021-04" db="EMBL/GenBank/DDBJ databases">
        <authorList>
            <person name="Gilroy R."/>
        </authorList>
    </citation>
    <scope>NUCLEOTIDE SEQUENCE</scope>
    <source>
        <strain evidence="5">ChiSjej1B19-8411</strain>
    </source>
</reference>
<evidence type="ECO:0000256" key="4">
    <source>
        <dbReference type="ARBA" id="ARBA00023136"/>
    </source>
</evidence>
<protein>
    <submittedName>
        <fullName evidence="5">ABC transporter permease</fullName>
    </submittedName>
</protein>
<dbReference type="Pfam" id="PF06541">
    <property type="entry name" value="ABC_trans_CmpB"/>
    <property type="match status" value="1"/>
</dbReference>
<accession>A0A9D1WID2</accession>
<dbReference type="InterPro" id="IPR010540">
    <property type="entry name" value="CmpB_TMEM229"/>
</dbReference>
<dbReference type="PANTHER" id="PTHR31746">
    <property type="entry name" value="TRANSMEMBRANE PROTEIN 229 FAMILY MEMBER"/>
    <property type="match status" value="1"/>
</dbReference>
<evidence type="ECO:0000313" key="6">
    <source>
        <dbReference type="Proteomes" id="UP000886817"/>
    </source>
</evidence>
<reference evidence="5" key="1">
    <citation type="journal article" date="2021" name="PeerJ">
        <title>Extensive microbial diversity within the chicken gut microbiome revealed by metagenomics and culture.</title>
        <authorList>
            <person name="Gilroy R."/>
            <person name="Ravi A."/>
            <person name="Getino M."/>
            <person name="Pursley I."/>
            <person name="Horton D.L."/>
            <person name="Alikhan N.F."/>
            <person name="Baker D."/>
            <person name="Gharbi K."/>
            <person name="Hall N."/>
            <person name="Watson M."/>
            <person name="Adriaenssens E.M."/>
            <person name="Foster-Nyarko E."/>
            <person name="Jarju S."/>
            <person name="Secka A."/>
            <person name="Antonio M."/>
            <person name="Oren A."/>
            <person name="Chaudhuri R.R."/>
            <person name="La Ragione R."/>
            <person name="Hildebrand F."/>
            <person name="Pallen M.J."/>
        </authorList>
    </citation>
    <scope>NUCLEOTIDE SEQUENCE</scope>
    <source>
        <strain evidence="5">ChiSjej1B19-8411</strain>
    </source>
</reference>
<keyword evidence="2" id="KW-0812">Transmembrane</keyword>
<comment type="caution">
    <text evidence="5">The sequence shown here is derived from an EMBL/GenBank/DDBJ whole genome shotgun (WGS) entry which is preliminary data.</text>
</comment>
<dbReference type="Proteomes" id="UP000886817">
    <property type="component" value="Unassembled WGS sequence"/>
</dbReference>
<evidence type="ECO:0000313" key="5">
    <source>
        <dbReference type="EMBL" id="HIX59367.1"/>
    </source>
</evidence>
<keyword evidence="4" id="KW-0472">Membrane</keyword>
<dbReference type="PANTHER" id="PTHR31746:SF2">
    <property type="entry name" value="TRANSMEMBRANE PROTEIN 229A"/>
    <property type="match status" value="1"/>
</dbReference>
<proteinExistence type="predicted"/>
<dbReference type="EMBL" id="DXEX01000144">
    <property type="protein sequence ID" value="HIX59367.1"/>
    <property type="molecule type" value="Genomic_DNA"/>
</dbReference>